<accession>A0A6A2WP94</accession>
<feature type="compositionally biased region" description="Basic and acidic residues" evidence="1">
    <location>
        <begin position="265"/>
        <end position="274"/>
    </location>
</feature>
<name>A0A6A2WP94_HIBSY</name>
<reference evidence="2" key="1">
    <citation type="submission" date="2019-09" db="EMBL/GenBank/DDBJ databases">
        <title>Draft genome information of white flower Hibiscus syriacus.</title>
        <authorList>
            <person name="Kim Y.-M."/>
        </authorList>
    </citation>
    <scope>NUCLEOTIDE SEQUENCE [LARGE SCALE GENOMIC DNA]</scope>
    <source>
        <strain evidence="2">YM2019G1</strain>
    </source>
</reference>
<feature type="compositionally biased region" description="Low complexity" evidence="1">
    <location>
        <begin position="278"/>
        <end position="293"/>
    </location>
</feature>
<feature type="compositionally biased region" description="Polar residues" evidence="1">
    <location>
        <begin position="170"/>
        <end position="179"/>
    </location>
</feature>
<keyword evidence="3" id="KW-1185">Reference proteome</keyword>
<dbReference type="EMBL" id="VEPZ02001705">
    <property type="protein sequence ID" value="KAE8662502.1"/>
    <property type="molecule type" value="Genomic_DNA"/>
</dbReference>
<dbReference type="Proteomes" id="UP000436088">
    <property type="component" value="Unassembled WGS sequence"/>
</dbReference>
<dbReference type="GO" id="GO:0007030">
    <property type="term" value="P:Golgi organization"/>
    <property type="evidence" value="ECO:0007669"/>
    <property type="project" value="TreeGrafter"/>
</dbReference>
<dbReference type="GO" id="GO:0070973">
    <property type="term" value="P:protein localization to endoplasmic reticulum exit site"/>
    <property type="evidence" value="ECO:0007669"/>
    <property type="project" value="TreeGrafter"/>
</dbReference>
<dbReference type="AlphaFoldDB" id="A0A6A2WP94"/>
<feature type="compositionally biased region" description="Basic and acidic residues" evidence="1">
    <location>
        <begin position="453"/>
        <end position="464"/>
    </location>
</feature>
<organism evidence="2 3">
    <name type="scientific">Hibiscus syriacus</name>
    <name type="common">Rose of Sharon</name>
    <dbReference type="NCBI Taxonomy" id="106335"/>
    <lineage>
        <taxon>Eukaryota</taxon>
        <taxon>Viridiplantae</taxon>
        <taxon>Streptophyta</taxon>
        <taxon>Embryophyta</taxon>
        <taxon>Tracheophyta</taxon>
        <taxon>Spermatophyta</taxon>
        <taxon>Magnoliopsida</taxon>
        <taxon>eudicotyledons</taxon>
        <taxon>Gunneridae</taxon>
        <taxon>Pentapetalae</taxon>
        <taxon>rosids</taxon>
        <taxon>malvids</taxon>
        <taxon>Malvales</taxon>
        <taxon>Malvaceae</taxon>
        <taxon>Malvoideae</taxon>
        <taxon>Hibiscus</taxon>
    </lineage>
</organism>
<comment type="caution">
    <text evidence="2">The sequence shown here is derived from an EMBL/GenBank/DDBJ whole genome shotgun (WGS) entry which is preliminary data.</text>
</comment>
<protein>
    <submittedName>
        <fullName evidence="2">C2H2-like zinc finger protein</fullName>
    </submittedName>
</protein>
<proteinExistence type="predicted"/>
<evidence type="ECO:0000313" key="3">
    <source>
        <dbReference type="Proteomes" id="UP000436088"/>
    </source>
</evidence>
<dbReference type="GO" id="GO:0012507">
    <property type="term" value="C:ER to Golgi transport vesicle membrane"/>
    <property type="evidence" value="ECO:0007669"/>
    <property type="project" value="TreeGrafter"/>
</dbReference>
<dbReference type="PANTHER" id="PTHR13402">
    <property type="entry name" value="RGPR-RELATED"/>
    <property type="match status" value="1"/>
</dbReference>
<feature type="compositionally biased region" description="Polar residues" evidence="1">
    <location>
        <begin position="118"/>
        <end position="148"/>
    </location>
</feature>
<evidence type="ECO:0000256" key="1">
    <source>
        <dbReference type="SAM" id="MobiDB-lite"/>
    </source>
</evidence>
<feature type="region of interest" description="Disordered" evidence="1">
    <location>
        <begin position="444"/>
        <end position="464"/>
    </location>
</feature>
<sequence length="464" mass="50339">MLAEVGKMADSLKYCQAILKSLRTGRTYEVETWKQLVSSLEERLRIHQQGGYYTNLAPTKLVGKLLTFFDNTARVVGGQPPPLPSTSHNNVHQNEFTQQPRASNTSDSQSTMLMQPLTSSSMESTMAVTSLMPSASMEPISQQTSQTELPAMPSRSISEPYFGQSDRKVNSSSEANSSGKQEKAAVSSGTSRFGRFGSQLFQKTVGLVLRSRPDRQAKLGDENKFYYDEKLKRWVEEGAEPLAEATALPPPPTSATFLNGVNDQSVKDTPKTESFHASSENKSSISSERSSGIPPIPPTSNQYSARARMGVRSRYVDTFNKGGGSPVNFFQSPTPSAKPVAGSSPKFFVPSAVTPAEEMVQNTGGSFQEAVMSNESPAASYKQDLPPPPTTGMQRFPSMDAIMHKSVAAAASDGNSRRIASWSGSLSNASNLSTAWDEIKPPQEALGIPHTDSNSREYLQEIKL</sequence>
<dbReference type="PANTHER" id="PTHR13402:SF17">
    <property type="entry name" value="PROTEIN TRANSPORT PROTEIN SEC16"/>
    <property type="match status" value="1"/>
</dbReference>
<dbReference type="GO" id="GO:0070971">
    <property type="term" value="C:endoplasmic reticulum exit site"/>
    <property type="evidence" value="ECO:0007669"/>
    <property type="project" value="TreeGrafter"/>
</dbReference>
<gene>
    <name evidence="2" type="ORF">F3Y22_tig00113337pilonHSYRG00173</name>
</gene>
<feature type="region of interest" description="Disordered" evidence="1">
    <location>
        <begin position="244"/>
        <end position="305"/>
    </location>
</feature>
<evidence type="ECO:0000313" key="2">
    <source>
        <dbReference type="EMBL" id="KAE8662502.1"/>
    </source>
</evidence>
<feature type="region of interest" description="Disordered" evidence="1">
    <location>
        <begin position="118"/>
        <end position="191"/>
    </location>
</feature>